<evidence type="ECO:0000313" key="11">
    <source>
        <dbReference type="EMBL" id="CAA9444331.1"/>
    </source>
</evidence>
<reference evidence="11" key="1">
    <citation type="submission" date="2020-02" db="EMBL/GenBank/DDBJ databases">
        <authorList>
            <person name="Meier V. D."/>
        </authorList>
    </citation>
    <scope>NUCLEOTIDE SEQUENCE</scope>
    <source>
        <strain evidence="11">AVDCRST_MAG82</strain>
    </source>
</reference>
<keyword evidence="5" id="KW-0808">Transferase</keyword>
<feature type="transmembrane region" description="Helical" evidence="10">
    <location>
        <begin position="183"/>
        <end position="205"/>
    </location>
</feature>
<dbReference type="PANTHER" id="PTHR12468:SF2">
    <property type="entry name" value="GPI MANNOSYLTRANSFERASE 2"/>
    <property type="match status" value="1"/>
</dbReference>
<gene>
    <name evidence="11" type="ORF">AVDCRST_MAG82-3174</name>
</gene>
<dbReference type="GO" id="GO:0006506">
    <property type="term" value="P:GPI anchor biosynthetic process"/>
    <property type="evidence" value="ECO:0007669"/>
    <property type="project" value="UniProtKB-UniPathway"/>
</dbReference>
<evidence type="ECO:0000256" key="9">
    <source>
        <dbReference type="ARBA" id="ARBA00023136"/>
    </source>
</evidence>
<dbReference type="Pfam" id="PF04188">
    <property type="entry name" value="Mannosyl_trans2"/>
    <property type="match status" value="1"/>
</dbReference>
<evidence type="ECO:0000256" key="2">
    <source>
        <dbReference type="ARBA" id="ARBA00004687"/>
    </source>
</evidence>
<dbReference type="EMBL" id="CADCVA010000388">
    <property type="protein sequence ID" value="CAA9444331.1"/>
    <property type="molecule type" value="Genomic_DNA"/>
</dbReference>
<keyword evidence="9 10" id="KW-0472">Membrane</keyword>
<protein>
    <submittedName>
        <fullName evidence="11">FIG00761799: membrane protein</fullName>
    </submittedName>
</protein>
<feature type="transmembrane region" description="Helical" evidence="10">
    <location>
        <begin position="357"/>
        <end position="374"/>
    </location>
</feature>
<keyword evidence="6 10" id="KW-0812">Transmembrane</keyword>
<feature type="transmembrane region" description="Helical" evidence="10">
    <location>
        <begin position="140"/>
        <end position="161"/>
    </location>
</feature>
<dbReference type="GO" id="GO:0016020">
    <property type="term" value="C:membrane"/>
    <property type="evidence" value="ECO:0007669"/>
    <property type="project" value="GOC"/>
</dbReference>
<feature type="transmembrane region" description="Helical" evidence="10">
    <location>
        <begin position="381"/>
        <end position="405"/>
    </location>
</feature>
<evidence type="ECO:0000256" key="3">
    <source>
        <dbReference type="ARBA" id="ARBA00022502"/>
    </source>
</evidence>
<proteinExistence type="predicted"/>
<evidence type="ECO:0000256" key="8">
    <source>
        <dbReference type="ARBA" id="ARBA00022989"/>
    </source>
</evidence>
<organism evidence="11">
    <name type="scientific">uncultured Rubrobacteraceae bacterium</name>
    <dbReference type="NCBI Taxonomy" id="349277"/>
    <lineage>
        <taxon>Bacteria</taxon>
        <taxon>Bacillati</taxon>
        <taxon>Actinomycetota</taxon>
        <taxon>Rubrobacteria</taxon>
        <taxon>Rubrobacterales</taxon>
        <taxon>Rubrobacteraceae</taxon>
        <taxon>environmental samples</taxon>
    </lineage>
</organism>
<feature type="transmembrane region" description="Helical" evidence="10">
    <location>
        <begin position="108"/>
        <end position="128"/>
    </location>
</feature>
<comment type="subcellular location">
    <subcellularLocation>
        <location evidence="1">Endoplasmic reticulum membrane</location>
        <topology evidence="1">Multi-pass membrane protein</topology>
    </subcellularLocation>
</comment>
<dbReference type="GO" id="GO:0004376">
    <property type="term" value="F:GPI mannosyltransferase activity"/>
    <property type="evidence" value="ECO:0007669"/>
    <property type="project" value="InterPro"/>
</dbReference>
<keyword evidence="4" id="KW-0328">Glycosyltransferase</keyword>
<feature type="transmembrane region" description="Helical" evidence="10">
    <location>
        <begin position="226"/>
        <end position="245"/>
    </location>
</feature>
<keyword evidence="7" id="KW-0256">Endoplasmic reticulum</keyword>
<keyword evidence="3" id="KW-0337">GPI-anchor biosynthesis</keyword>
<feature type="transmembrane region" description="Helical" evidence="10">
    <location>
        <begin position="333"/>
        <end position="351"/>
    </location>
</feature>
<dbReference type="UniPathway" id="UPA00196"/>
<dbReference type="InterPro" id="IPR007315">
    <property type="entry name" value="PIG-V/Gpi18"/>
</dbReference>
<comment type="pathway">
    <text evidence="2">Glycolipid biosynthesis; glycosylphosphatidylinositol-anchor biosynthesis.</text>
</comment>
<sequence>MEHEREYRKGAGLGFVLAVYAASRLFYLISGSILARVVPTSGFQRVTQDVPPGSMNVWSHWDGEHYVMLAASGYLTPPENVSPAFFPLYPLLVRSFAELFGGPLSNEALSLLATLISLICLPFALYFLYHIALNEWGERVARGSVLCLAFFPTAFFLNSAYTESLFLMLSAGSVWAMRVRKELLLACVLAGFASATRNVGVFLVVPIVLEWIKEGGVQRRGERWRVVYLALVPSGLMVYMGYLWARFGDPFLFYSAQQDWGRRATGPLATAGGAWASAVEGAGGLLDPDLWADPNLGNLANHLAGAGNFFNLVFFVLAVFVLVAGSRDLPPSLTLYGLLLIAPATLFGTPGSPLMGTPRYVLVAFPIFIVLGLLSRNRLLFGGWLVFSTLASLLLCGLFVSWRFVA</sequence>
<accession>A0A6J4QH79</accession>
<evidence type="ECO:0000256" key="6">
    <source>
        <dbReference type="ARBA" id="ARBA00022692"/>
    </source>
</evidence>
<evidence type="ECO:0000256" key="4">
    <source>
        <dbReference type="ARBA" id="ARBA00022676"/>
    </source>
</evidence>
<feature type="transmembrane region" description="Helical" evidence="10">
    <location>
        <begin position="12"/>
        <end position="35"/>
    </location>
</feature>
<dbReference type="GO" id="GO:0031501">
    <property type="term" value="C:mannosyltransferase complex"/>
    <property type="evidence" value="ECO:0007669"/>
    <property type="project" value="TreeGrafter"/>
</dbReference>
<evidence type="ECO:0000256" key="5">
    <source>
        <dbReference type="ARBA" id="ARBA00022679"/>
    </source>
</evidence>
<dbReference type="GO" id="GO:0000009">
    <property type="term" value="F:alpha-1,6-mannosyltransferase activity"/>
    <property type="evidence" value="ECO:0007669"/>
    <property type="project" value="InterPro"/>
</dbReference>
<name>A0A6J4QH79_9ACTN</name>
<evidence type="ECO:0000256" key="7">
    <source>
        <dbReference type="ARBA" id="ARBA00022824"/>
    </source>
</evidence>
<feature type="transmembrane region" description="Helical" evidence="10">
    <location>
        <begin position="309"/>
        <end position="326"/>
    </location>
</feature>
<keyword evidence="8 10" id="KW-1133">Transmembrane helix</keyword>
<evidence type="ECO:0000256" key="10">
    <source>
        <dbReference type="SAM" id="Phobius"/>
    </source>
</evidence>
<evidence type="ECO:0000256" key="1">
    <source>
        <dbReference type="ARBA" id="ARBA00004477"/>
    </source>
</evidence>
<dbReference type="PANTHER" id="PTHR12468">
    <property type="entry name" value="GPI MANNOSYLTRANSFERASE 2"/>
    <property type="match status" value="1"/>
</dbReference>
<dbReference type="AlphaFoldDB" id="A0A6J4QH79"/>